<organism evidence="2 3">
    <name type="scientific">Jannaschia aquimarina</name>
    <dbReference type="NCBI Taxonomy" id="935700"/>
    <lineage>
        <taxon>Bacteria</taxon>
        <taxon>Pseudomonadati</taxon>
        <taxon>Pseudomonadota</taxon>
        <taxon>Alphaproteobacteria</taxon>
        <taxon>Rhodobacterales</taxon>
        <taxon>Roseobacteraceae</taxon>
        <taxon>Jannaschia</taxon>
    </lineage>
</organism>
<dbReference type="AlphaFoldDB" id="A0A0D1CQY8"/>
<keyword evidence="3" id="KW-1185">Reference proteome</keyword>
<accession>A0A0D1CQY8</accession>
<dbReference type="Proteomes" id="UP000032232">
    <property type="component" value="Unassembled WGS sequence"/>
</dbReference>
<comment type="caution">
    <text evidence="2">The sequence shown here is derived from an EMBL/GenBank/DDBJ whole genome shotgun (WGS) entry which is preliminary data.</text>
</comment>
<keyword evidence="1" id="KW-0812">Transmembrane</keyword>
<name>A0A0D1CQY8_9RHOB</name>
<dbReference type="STRING" id="935700.jaqu_09230"/>
<proteinExistence type="predicted"/>
<evidence type="ECO:0008006" key="4">
    <source>
        <dbReference type="Google" id="ProtNLM"/>
    </source>
</evidence>
<feature type="transmembrane region" description="Helical" evidence="1">
    <location>
        <begin position="38"/>
        <end position="61"/>
    </location>
</feature>
<dbReference type="EMBL" id="JYFE01000020">
    <property type="protein sequence ID" value="KIT17192.1"/>
    <property type="molecule type" value="Genomic_DNA"/>
</dbReference>
<evidence type="ECO:0000256" key="1">
    <source>
        <dbReference type="SAM" id="Phobius"/>
    </source>
</evidence>
<reference evidence="2 3" key="1">
    <citation type="submission" date="2015-02" db="EMBL/GenBank/DDBJ databases">
        <title>Genome Sequence of Jannaschia aquimarina DSM28248, a member of the Roseobacter clade.</title>
        <authorList>
            <person name="Voget S."/>
            <person name="Daniel R."/>
        </authorList>
    </citation>
    <scope>NUCLEOTIDE SEQUENCE [LARGE SCALE GENOMIC DNA]</scope>
    <source>
        <strain evidence="2 3">GSW-M26</strain>
    </source>
</reference>
<evidence type="ECO:0000313" key="3">
    <source>
        <dbReference type="Proteomes" id="UP000032232"/>
    </source>
</evidence>
<keyword evidence="1" id="KW-0472">Membrane</keyword>
<feature type="transmembrane region" description="Helical" evidence="1">
    <location>
        <begin position="12"/>
        <end position="32"/>
    </location>
</feature>
<sequence>MTRTYLTHSMLAWISMALIAVGLLIPFFAQLVVALPVWLVPVGYFLALAGSALLFVGWVRWKVAHPEVPRS</sequence>
<keyword evidence="1" id="KW-1133">Transmembrane helix</keyword>
<protein>
    <recommendedName>
        <fullName evidence="4">DUF4175 domain-containing protein</fullName>
    </recommendedName>
</protein>
<dbReference type="RefSeq" id="WP_043917772.1">
    <property type="nucleotide sequence ID" value="NZ_FZPF01000007.1"/>
</dbReference>
<evidence type="ECO:0000313" key="2">
    <source>
        <dbReference type="EMBL" id="KIT17192.1"/>
    </source>
</evidence>
<gene>
    <name evidence="2" type="ORF">jaqu_09230</name>
</gene>
<dbReference type="OrthoDB" id="7875714at2"/>
<dbReference type="PATRIC" id="fig|935700.4.peg.965"/>